<proteinExistence type="predicted"/>
<protein>
    <submittedName>
        <fullName evidence="2">Uncharacterized protein</fullName>
    </submittedName>
</protein>
<evidence type="ECO:0000256" key="1">
    <source>
        <dbReference type="SAM" id="MobiDB-lite"/>
    </source>
</evidence>
<dbReference type="RefSeq" id="WP_350891374.1">
    <property type="nucleotide sequence ID" value="NZ_JBEOTR010000017.1"/>
</dbReference>
<accession>A0ABW8HHL1</accession>
<comment type="caution">
    <text evidence="2">The sequence shown here is derived from an EMBL/GenBank/DDBJ whole genome shotgun (WGS) entry which is preliminary data.</text>
</comment>
<organism evidence="2 3">
    <name type="scientific">Streptomyces ardesiacus</name>
    <dbReference type="NCBI Taxonomy" id="285564"/>
    <lineage>
        <taxon>Bacteria</taxon>
        <taxon>Bacillati</taxon>
        <taxon>Actinomycetota</taxon>
        <taxon>Actinomycetes</taxon>
        <taxon>Kitasatosporales</taxon>
        <taxon>Streptomycetaceae</taxon>
        <taxon>Streptomyces</taxon>
    </lineage>
</organism>
<sequence>MSNSLPSQEATFRRVSMPGAVEGSVYIRASRPGGMVSRLADAIEEGQVDGARVFIALVRRILEADKASRDEAMMLLTITVDHLSDVIGVADARAARLEVTEEEDEESEQDEGQEDDVE</sequence>
<evidence type="ECO:0000313" key="3">
    <source>
        <dbReference type="Proteomes" id="UP001617907"/>
    </source>
</evidence>
<reference evidence="2 3" key="1">
    <citation type="submission" date="2024-10" db="EMBL/GenBank/DDBJ databases">
        <title>The Natural Products Discovery Center: Release of the First 8490 Sequenced Strains for Exploring Actinobacteria Biosynthetic Diversity.</title>
        <authorList>
            <person name="Kalkreuter E."/>
            <person name="Kautsar S.A."/>
            <person name="Yang D."/>
            <person name="Bader C.D."/>
            <person name="Teijaro C.N."/>
            <person name="Fluegel L."/>
            <person name="Davis C.M."/>
            <person name="Simpson J.R."/>
            <person name="Lauterbach L."/>
            <person name="Steele A.D."/>
            <person name="Gui C."/>
            <person name="Meng S."/>
            <person name="Li G."/>
            <person name="Viehrig K."/>
            <person name="Ye F."/>
            <person name="Su P."/>
            <person name="Kiefer A.F."/>
            <person name="Nichols A."/>
            <person name="Cepeda A.J."/>
            <person name="Yan W."/>
            <person name="Fan B."/>
            <person name="Jiang Y."/>
            <person name="Adhikari A."/>
            <person name="Zheng C.-J."/>
            <person name="Schuster L."/>
            <person name="Cowan T.M."/>
            <person name="Smanski M.J."/>
            <person name="Chevrette M.G."/>
            <person name="De Carvalho L.P.S."/>
            <person name="Shen B."/>
        </authorList>
    </citation>
    <scope>NUCLEOTIDE SEQUENCE [LARGE SCALE GENOMIC DNA]</scope>
    <source>
        <strain evidence="2 3">NPDC093086</strain>
    </source>
</reference>
<evidence type="ECO:0000313" key="2">
    <source>
        <dbReference type="EMBL" id="MFJ6040238.1"/>
    </source>
</evidence>
<dbReference type="Proteomes" id="UP001617907">
    <property type="component" value="Unassembled WGS sequence"/>
</dbReference>
<gene>
    <name evidence="2" type="ORF">ACIQFM_28735</name>
</gene>
<feature type="region of interest" description="Disordered" evidence="1">
    <location>
        <begin position="97"/>
        <end position="118"/>
    </location>
</feature>
<dbReference type="EMBL" id="JBIVPC010000017">
    <property type="protein sequence ID" value="MFJ6040238.1"/>
    <property type="molecule type" value="Genomic_DNA"/>
</dbReference>
<name>A0ABW8HHL1_9ACTN</name>
<keyword evidence="3" id="KW-1185">Reference proteome</keyword>
<feature type="compositionally biased region" description="Acidic residues" evidence="1">
    <location>
        <begin position="100"/>
        <end position="118"/>
    </location>
</feature>